<dbReference type="Proteomes" id="UP001231189">
    <property type="component" value="Unassembled WGS sequence"/>
</dbReference>
<dbReference type="GO" id="GO:0003676">
    <property type="term" value="F:nucleic acid binding"/>
    <property type="evidence" value="ECO:0007669"/>
    <property type="project" value="InterPro"/>
</dbReference>
<dbReference type="PROSITE" id="PS50994">
    <property type="entry name" value="INTEGRASE"/>
    <property type="match status" value="1"/>
</dbReference>
<dbReference type="Gene3D" id="3.30.420.10">
    <property type="entry name" value="Ribonuclease H-like superfamily/Ribonuclease H"/>
    <property type="match status" value="2"/>
</dbReference>
<dbReference type="EMBL" id="JAUUTY010000004">
    <property type="protein sequence ID" value="KAK1650374.1"/>
    <property type="molecule type" value="Genomic_DNA"/>
</dbReference>
<evidence type="ECO:0000259" key="2">
    <source>
        <dbReference type="PROSITE" id="PS50994"/>
    </source>
</evidence>
<organism evidence="3 4">
    <name type="scientific">Lolium multiflorum</name>
    <name type="common">Italian ryegrass</name>
    <name type="synonym">Lolium perenne subsp. multiflorum</name>
    <dbReference type="NCBI Taxonomy" id="4521"/>
    <lineage>
        <taxon>Eukaryota</taxon>
        <taxon>Viridiplantae</taxon>
        <taxon>Streptophyta</taxon>
        <taxon>Embryophyta</taxon>
        <taxon>Tracheophyta</taxon>
        <taxon>Spermatophyta</taxon>
        <taxon>Magnoliopsida</taxon>
        <taxon>Liliopsida</taxon>
        <taxon>Poales</taxon>
        <taxon>Poaceae</taxon>
        <taxon>BOP clade</taxon>
        <taxon>Pooideae</taxon>
        <taxon>Poodae</taxon>
        <taxon>Poeae</taxon>
        <taxon>Poeae Chloroplast Group 2 (Poeae type)</taxon>
        <taxon>Loliodinae</taxon>
        <taxon>Loliinae</taxon>
        <taxon>Lolium</taxon>
    </lineage>
</organism>
<dbReference type="Pfam" id="PF12776">
    <property type="entry name" value="Myb_DNA-bind_3"/>
    <property type="match status" value="1"/>
</dbReference>
<dbReference type="InterPro" id="IPR002156">
    <property type="entry name" value="RNaseH_domain"/>
</dbReference>
<dbReference type="Pfam" id="PF13456">
    <property type="entry name" value="RVT_3"/>
    <property type="match status" value="1"/>
</dbReference>
<dbReference type="InterPro" id="IPR024752">
    <property type="entry name" value="Myb/SANT-like_dom"/>
</dbReference>
<dbReference type="GO" id="GO:0015074">
    <property type="term" value="P:DNA integration"/>
    <property type="evidence" value="ECO:0007669"/>
    <property type="project" value="InterPro"/>
</dbReference>
<name>A0AAD8WDP7_LOLMU</name>
<dbReference type="PANTHER" id="PTHR48475">
    <property type="entry name" value="RIBONUCLEASE H"/>
    <property type="match status" value="1"/>
</dbReference>
<feature type="domain" description="Integrase catalytic" evidence="2">
    <location>
        <begin position="126"/>
        <end position="296"/>
    </location>
</feature>
<dbReference type="GO" id="GO:0004523">
    <property type="term" value="F:RNA-DNA hybrid ribonuclease activity"/>
    <property type="evidence" value="ECO:0007669"/>
    <property type="project" value="InterPro"/>
</dbReference>
<comment type="caution">
    <text evidence="3">The sequence shown here is derived from an EMBL/GenBank/DDBJ whole genome shotgun (WGS) entry which is preliminary data.</text>
</comment>
<gene>
    <name evidence="3" type="ORF">QYE76_068179</name>
</gene>
<keyword evidence="4" id="KW-1185">Reference proteome</keyword>
<accession>A0AAD8WDP7</accession>
<feature type="region of interest" description="Disordered" evidence="1">
    <location>
        <begin position="94"/>
        <end position="117"/>
    </location>
</feature>
<reference evidence="3" key="1">
    <citation type="submission" date="2023-07" db="EMBL/GenBank/DDBJ databases">
        <title>A chromosome-level genome assembly of Lolium multiflorum.</title>
        <authorList>
            <person name="Chen Y."/>
            <person name="Copetti D."/>
            <person name="Kolliker R."/>
            <person name="Studer B."/>
        </authorList>
    </citation>
    <scope>NUCLEOTIDE SEQUENCE</scope>
    <source>
        <strain evidence="3">02402/16</strain>
        <tissue evidence="3">Leaf</tissue>
    </source>
</reference>
<protein>
    <recommendedName>
        <fullName evidence="2">Integrase catalytic domain-containing protein</fullName>
    </recommendedName>
</protein>
<dbReference type="InterPro" id="IPR012337">
    <property type="entry name" value="RNaseH-like_sf"/>
</dbReference>
<sequence length="480" mass="55201">MKMAKACGATRLKIFGDSQLVAQQVMNQCDAVNESMIAYKEMYNELEKLFDGCEVNHISRLSNDEADVLANIGSQCLAIPPGVFWEEIAERSTKPMKPKKKEKDEKPSGATKETLEEEEEEELVMMVQIPWMQAYISYILRKTIPDDPIEARKIAQGLASGYEYMLVADKFTNCIEADKFTRWSVKIKFVKSIVFRFGVPHSIVTNNGINFTPKEFKAYCAEVGIKLHFASVVHPQTNGQVEKANGIICNGIKKRLLELLAKFFQIFLTRTVDKTCGADSGCGGGYWPRMVVFFLCVDDFGCVMVWKPELSEFVLNRLVQLVRSGVCFNMGFKEQQMKKVAADVLAFAGVQVTTLQLYNHIRNWRTKWSVIMKMKSDRILDWSEDGCFFYDGDEETADEYIQRYPKHRQYVGTPITNYAQMKTIFTPRFVCKAQLFQPNLLVRAIDFIADNEAEYAEYRKLQPPERRSWLRTWLRNQFPA</sequence>
<dbReference type="PANTHER" id="PTHR48475:SF2">
    <property type="entry name" value="RIBONUCLEASE H"/>
    <property type="match status" value="1"/>
</dbReference>
<dbReference type="InterPro" id="IPR001584">
    <property type="entry name" value="Integrase_cat-core"/>
</dbReference>
<dbReference type="InterPro" id="IPR036397">
    <property type="entry name" value="RNaseH_sf"/>
</dbReference>
<evidence type="ECO:0000313" key="4">
    <source>
        <dbReference type="Proteomes" id="UP001231189"/>
    </source>
</evidence>
<proteinExistence type="predicted"/>
<dbReference type="AlphaFoldDB" id="A0AAD8WDP7"/>
<evidence type="ECO:0000256" key="1">
    <source>
        <dbReference type="SAM" id="MobiDB-lite"/>
    </source>
</evidence>
<dbReference type="SUPFAM" id="SSF53098">
    <property type="entry name" value="Ribonuclease H-like"/>
    <property type="match status" value="2"/>
</dbReference>
<evidence type="ECO:0000313" key="3">
    <source>
        <dbReference type="EMBL" id="KAK1650374.1"/>
    </source>
</evidence>